<proteinExistence type="predicted"/>
<sequence>MEPGGGQRGRVADVVQHRCRPELFYIPAQDPSERLSIGGRVVISQLPRKSGARSTRRAGGRLVRLQLMADEKEPQGTGTCSGTMSTYNGPGKHQVSKEFRASGPTTDRSAMAAAGTSAHTARPPRRGPDPRSATCGMPLSEPLLITAWRPERMARSGARGLRRHLHGAISLRPYGRAVRRGLQQRGYHRDREILAHMAAQPEPIRNVARVAGAPEHLVAGETAGSPLRAPGARNGRRDARSPAVLAGLLSYVYEPLRAPAT</sequence>
<evidence type="ECO:0008006" key="4">
    <source>
        <dbReference type="Google" id="ProtNLM"/>
    </source>
</evidence>
<evidence type="ECO:0000313" key="3">
    <source>
        <dbReference type="Proteomes" id="UP001243364"/>
    </source>
</evidence>
<evidence type="ECO:0000313" key="2">
    <source>
        <dbReference type="EMBL" id="MDQ0687404.1"/>
    </source>
</evidence>
<organism evidence="2 3">
    <name type="scientific">Streptomyces achromogenes</name>
    <dbReference type="NCBI Taxonomy" id="67255"/>
    <lineage>
        <taxon>Bacteria</taxon>
        <taxon>Bacillati</taxon>
        <taxon>Actinomycetota</taxon>
        <taxon>Actinomycetes</taxon>
        <taxon>Kitasatosporales</taxon>
        <taxon>Streptomycetaceae</taxon>
        <taxon>Streptomyces</taxon>
    </lineage>
</organism>
<protein>
    <recommendedName>
        <fullName evidence="4">Transposase</fullName>
    </recommendedName>
</protein>
<gene>
    <name evidence="2" type="ORF">QFZ56_006367</name>
</gene>
<reference evidence="2 3" key="1">
    <citation type="submission" date="2023-07" db="EMBL/GenBank/DDBJ databases">
        <title>Comparative genomics of wheat-associated soil bacteria to identify genetic determinants of phenazine resistance.</title>
        <authorList>
            <person name="Mouncey N."/>
        </authorList>
    </citation>
    <scope>NUCLEOTIDE SEQUENCE [LARGE SCALE GENOMIC DNA]</scope>
    <source>
        <strain evidence="2 3">W4I19-2</strain>
    </source>
</reference>
<feature type="region of interest" description="Disordered" evidence="1">
    <location>
        <begin position="217"/>
        <end position="238"/>
    </location>
</feature>
<comment type="caution">
    <text evidence="2">The sequence shown here is derived from an EMBL/GenBank/DDBJ whole genome shotgun (WGS) entry which is preliminary data.</text>
</comment>
<feature type="region of interest" description="Disordered" evidence="1">
    <location>
        <begin position="72"/>
        <end position="91"/>
    </location>
</feature>
<feature type="region of interest" description="Disordered" evidence="1">
    <location>
        <begin position="98"/>
        <end position="137"/>
    </location>
</feature>
<dbReference type="EMBL" id="JAUSYA010000001">
    <property type="protein sequence ID" value="MDQ0687404.1"/>
    <property type="molecule type" value="Genomic_DNA"/>
</dbReference>
<keyword evidence="3" id="KW-1185">Reference proteome</keyword>
<accession>A0ABU0Q9X1</accession>
<dbReference type="Proteomes" id="UP001243364">
    <property type="component" value="Unassembled WGS sequence"/>
</dbReference>
<name>A0ABU0Q9X1_STRAH</name>
<feature type="compositionally biased region" description="Low complexity" evidence="1">
    <location>
        <begin position="109"/>
        <end position="121"/>
    </location>
</feature>
<evidence type="ECO:0000256" key="1">
    <source>
        <dbReference type="SAM" id="MobiDB-lite"/>
    </source>
</evidence>
<feature type="compositionally biased region" description="Polar residues" evidence="1">
    <location>
        <begin position="76"/>
        <end position="88"/>
    </location>
</feature>